<protein>
    <submittedName>
        <fullName evidence="8 10">Aquaporin 1</fullName>
    </submittedName>
</protein>
<dbReference type="PRINTS" id="PR00783">
    <property type="entry name" value="MINTRINSICP"/>
</dbReference>
<comment type="subcellular location">
    <subcellularLocation>
        <location evidence="1">Membrane</location>
        <topology evidence="1">Multi-pass membrane protein</topology>
    </subcellularLocation>
</comment>
<dbReference type="SUPFAM" id="SSF81338">
    <property type="entry name" value="Aquaporin-like"/>
    <property type="match status" value="1"/>
</dbReference>
<keyword evidence="3 6" id="KW-0812">Transmembrane</keyword>
<dbReference type="OrthoDB" id="3222at2759"/>
<dbReference type="AlphaFoldDB" id="A0A068WVU2"/>
<dbReference type="GO" id="GO:0015250">
    <property type="term" value="F:water channel activity"/>
    <property type="evidence" value="ECO:0007669"/>
    <property type="project" value="TreeGrafter"/>
</dbReference>
<accession>A0A068WVU2</accession>
<keyword evidence="5 7" id="KW-0472">Membrane</keyword>
<name>A0A068WVU2_ECHGR</name>
<evidence type="ECO:0000256" key="5">
    <source>
        <dbReference type="ARBA" id="ARBA00023136"/>
    </source>
</evidence>
<reference evidence="10" key="3">
    <citation type="submission" date="2020-10" db="UniProtKB">
        <authorList>
            <consortium name="WormBaseParasite"/>
        </authorList>
    </citation>
    <scope>IDENTIFICATION</scope>
</reference>
<dbReference type="WBParaSite" id="EgrG_000125400">
    <property type="protein sequence ID" value="EgrG_000125400"/>
    <property type="gene ID" value="EgrG_000125400"/>
</dbReference>
<evidence type="ECO:0000256" key="3">
    <source>
        <dbReference type="ARBA" id="ARBA00022692"/>
    </source>
</evidence>
<evidence type="ECO:0000313" key="10">
    <source>
        <dbReference type="WBParaSite" id="EgrG_000125400"/>
    </source>
</evidence>
<reference evidence="8" key="2">
    <citation type="submission" date="2014-06" db="EMBL/GenBank/DDBJ databases">
        <authorList>
            <person name="Aslett M."/>
        </authorList>
    </citation>
    <scope>NUCLEOTIDE SEQUENCE</scope>
</reference>
<evidence type="ECO:0000256" key="1">
    <source>
        <dbReference type="ARBA" id="ARBA00004141"/>
    </source>
</evidence>
<evidence type="ECO:0000256" key="6">
    <source>
        <dbReference type="RuleBase" id="RU000477"/>
    </source>
</evidence>
<sequence length="218" mass="24363">MPGPGVTDLQAIGMEIIITFFLELAIVALLDELRLPSFHPMNKINAFVLLVMVFFWIDLIALPISGACTNPARSLASVVINFSFERQYIYLIGPPIGSALSVLVQEIFLSPDASKARIVGLFNYRKVFNRREFYSTPPTNNLPPQAQNANVGLEYFRTTTTLSTLSVKSATSGTDFTRLQVRSVFPISSDSRWSRESRGSLRLVLTKPSDERSEQRRS</sequence>
<evidence type="ECO:0000256" key="4">
    <source>
        <dbReference type="ARBA" id="ARBA00022989"/>
    </source>
</evidence>
<dbReference type="PANTHER" id="PTHR19139:SF199">
    <property type="entry name" value="MIP17260P"/>
    <property type="match status" value="1"/>
</dbReference>
<dbReference type="InterPro" id="IPR023271">
    <property type="entry name" value="Aquaporin-like"/>
</dbReference>
<feature type="transmembrane region" description="Helical" evidence="7">
    <location>
        <begin position="12"/>
        <end position="32"/>
    </location>
</feature>
<organism evidence="8">
    <name type="scientific">Echinococcus granulosus</name>
    <name type="common">Hydatid tapeworm</name>
    <dbReference type="NCBI Taxonomy" id="6210"/>
    <lineage>
        <taxon>Eukaryota</taxon>
        <taxon>Metazoa</taxon>
        <taxon>Spiralia</taxon>
        <taxon>Lophotrochozoa</taxon>
        <taxon>Platyhelminthes</taxon>
        <taxon>Cestoda</taxon>
        <taxon>Eucestoda</taxon>
        <taxon>Cyclophyllidea</taxon>
        <taxon>Taeniidae</taxon>
        <taxon>Echinococcus</taxon>
        <taxon>Echinococcus granulosus group</taxon>
    </lineage>
</organism>
<keyword evidence="4 7" id="KW-1133">Transmembrane helix</keyword>
<evidence type="ECO:0000256" key="2">
    <source>
        <dbReference type="ARBA" id="ARBA00006175"/>
    </source>
</evidence>
<evidence type="ECO:0000313" key="9">
    <source>
        <dbReference type="Proteomes" id="UP000492820"/>
    </source>
</evidence>
<gene>
    <name evidence="8" type="ORF">EgrG_000125400</name>
</gene>
<reference evidence="8 9" key="1">
    <citation type="journal article" date="2013" name="Nature">
        <title>The genomes of four tapeworm species reveal adaptations to parasitism.</title>
        <authorList>
            <person name="Tsai I.J."/>
            <person name="Zarowiecki M."/>
            <person name="Holroyd N."/>
            <person name="Garciarrubio A."/>
            <person name="Sanchez-Flores A."/>
            <person name="Brooks K.L."/>
            <person name="Tracey A."/>
            <person name="Bobes R.J."/>
            <person name="Fragoso G."/>
            <person name="Sciutto E."/>
            <person name="Aslett M."/>
            <person name="Beasley H."/>
            <person name="Bennett H.M."/>
            <person name="Cai J."/>
            <person name="Camicia F."/>
            <person name="Clark R."/>
            <person name="Cucher M."/>
            <person name="De Silva N."/>
            <person name="Day T.A."/>
            <person name="Deplazes P."/>
            <person name="Estrada K."/>
            <person name="Fernandez C."/>
            <person name="Holland P.W."/>
            <person name="Hou J."/>
            <person name="Hu S."/>
            <person name="Huckvale T."/>
            <person name="Hung S.S."/>
            <person name="Kamenetzky L."/>
            <person name="Keane J.A."/>
            <person name="Kiss F."/>
            <person name="Koziol U."/>
            <person name="Lambert O."/>
            <person name="Liu K."/>
            <person name="Luo X."/>
            <person name="Luo Y."/>
            <person name="Macchiaroli N."/>
            <person name="Nichol S."/>
            <person name="Paps J."/>
            <person name="Parkinson J."/>
            <person name="Pouchkina-Stantcheva N."/>
            <person name="Riddiford N."/>
            <person name="Rosenzvit M."/>
            <person name="Salinas G."/>
            <person name="Wasmuth J.D."/>
            <person name="Zamanian M."/>
            <person name="Zheng Y."/>
            <person name="Cai X."/>
            <person name="Soberon X."/>
            <person name="Olson P.D."/>
            <person name="Laclette J.P."/>
            <person name="Brehm K."/>
            <person name="Berriman M."/>
            <person name="Garciarrubio A."/>
            <person name="Bobes R.J."/>
            <person name="Fragoso G."/>
            <person name="Sanchez-Flores A."/>
            <person name="Estrada K."/>
            <person name="Cevallos M.A."/>
            <person name="Morett E."/>
            <person name="Gonzalez V."/>
            <person name="Portillo T."/>
            <person name="Ochoa-Leyva A."/>
            <person name="Jose M.V."/>
            <person name="Sciutto E."/>
            <person name="Landa A."/>
            <person name="Jimenez L."/>
            <person name="Valdes V."/>
            <person name="Carrero J.C."/>
            <person name="Larralde C."/>
            <person name="Morales-Montor J."/>
            <person name="Limon-Lason J."/>
            <person name="Soberon X."/>
            <person name="Laclette J.P."/>
        </authorList>
    </citation>
    <scope>NUCLEOTIDE SEQUENCE [LARGE SCALE GENOMIC DNA]</scope>
</reference>
<comment type="similarity">
    <text evidence="2 6">Belongs to the MIP/aquaporin (TC 1.A.8) family.</text>
</comment>
<dbReference type="InterPro" id="IPR000425">
    <property type="entry name" value="MIP"/>
</dbReference>
<evidence type="ECO:0000313" key="8">
    <source>
        <dbReference type="EMBL" id="CDS21750.1"/>
    </source>
</evidence>
<dbReference type="PANTHER" id="PTHR19139">
    <property type="entry name" value="AQUAPORIN TRANSPORTER"/>
    <property type="match status" value="1"/>
</dbReference>
<dbReference type="GO" id="GO:0005886">
    <property type="term" value="C:plasma membrane"/>
    <property type="evidence" value="ECO:0007669"/>
    <property type="project" value="TreeGrafter"/>
</dbReference>
<feature type="transmembrane region" description="Helical" evidence="7">
    <location>
        <begin position="44"/>
        <end position="64"/>
    </location>
</feature>
<dbReference type="Gene3D" id="1.20.1080.10">
    <property type="entry name" value="Glycerol uptake facilitator protein"/>
    <property type="match status" value="1"/>
</dbReference>
<proteinExistence type="inferred from homology"/>
<dbReference type="InterPro" id="IPR034294">
    <property type="entry name" value="Aquaporin_transptr"/>
</dbReference>
<dbReference type="Proteomes" id="UP000492820">
    <property type="component" value="Unassembled WGS sequence"/>
</dbReference>
<evidence type="ECO:0000256" key="7">
    <source>
        <dbReference type="SAM" id="Phobius"/>
    </source>
</evidence>
<dbReference type="Pfam" id="PF00230">
    <property type="entry name" value="MIP"/>
    <property type="match status" value="1"/>
</dbReference>
<keyword evidence="6" id="KW-0813">Transport</keyword>
<dbReference type="EMBL" id="LK028584">
    <property type="protein sequence ID" value="CDS21750.1"/>
    <property type="molecule type" value="Genomic_DNA"/>
</dbReference>